<dbReference type="VEuPathDB" id="FungiDB:PHYBLDRAFT_170637"/>
<sequence>MQSLLMLTNTINQENQAFCTVFKLLGGRSLTHIKKIIYPRSYKKSWKFNPVVNLSHEKIVCSTISRLKYSSDQVNCIKLSKMHHQIIQPSSLPFHGSAKSTSSISTGSTISSNMNFIRWSKAVVSYIKKKVLAIPEWILQTILWHQYIYYRPPSASKKIFRKELRKHNSNNIAIQRNPALGVFSEKQHKTKLDPFQLGVTKILRC</sequence>
<dbReference type="AlphaFoldDB" id="A0A162U059"/>
<reference evidence="2" key="1">
    <citation type="submission" date="2015-06" db="EMBL/GenBank/DDBJ databases">
        <title>Expansion of signal transduction pathways in fungi by whole-genome duplication.</title>
        <authorList>
            <consortium name="DOE Joint Genome Institute"/>
            <person name="Corrochano L.M."/>
            <person name="Kuo A."/>
            <person name="Marcet-Houben M."/>
            <person name="Polaino S."/>
            <person name="Salamov A."/>
            <person name="Villalobos J.M."/>
            <person name="Alvarez M.I."/>
            <person name="Avalos J."/>
            <person name="Benito E.P."/>
            <person name="Benoit I."/>
            <person name="Burger G."/>
            <person name="Camino L.P."/>
            <person name="Canovas D."/>
            <person name="Cerda-Olmedo E."/>
            <person name="Cheng J.-F."/>
            <person name="Dominguez A."/>
            <person name="Elias M."/>
            <person name="Eslava A.P."/>
            <person name="Glaser F."/>
            <person name="Grimwood J."/>
            <person name="Gutierrez G."/>
            <person name="Heitman J."/>
            <person name="Henrissat B."/>
            <person name="Iturriaga E.A."/>
            <person name="Lang B.F."/>
            <person name="Lavin J.L."/>
            <person name="Lee S."/>
            <person name="Li W."/>
            <person name="Lindquist E."/>
            <person name="Lopez-Garcia S."/>
            <person name="Luque E.M."/>
            <person name="Marcos A.T."/>
            <person name="Martin J."/>
            <person name="McCluskey K."/>
            <person name="Medina H.R."/>
            <person name="Miralles-Duran A."/>
            <person name="Miyazaki A."/>
            <person name="Munoz-Torres E."/>
            <person name="Oguiza J.A."/>
            <person name="Ohm R."/>
            <person name="Olmedo M."/>
            <person name="Orejas M."/>
            <person name="Ortiz-Castellanos L."/>
            <person name="Pisabarro A.G."/>
            <person name="Rodriguez-Romero J."/>
            <person name="Ruiz-Herrera J."/>
            <person name="Ruiz-Vazquez R."/>
            <person name="Sanz C."/>
            <person name="Schackwitz W."/>
            <person name="Schmutz J."/>
            <person name="Shahriari M."/>
            <person name="Shelest E."/>
            <person name="Silva-Franco F."/>
            <person name="Soanes D."/>
            <person name="Syed K."/>
            <person name="Tagua V.G."/>
            <person name="Talbot N.J."/>
            <person name="Thon M."/>
            <person name="De vries R.P."/>
            <person name="Wiebenga A."/>
            <person name="Yadav J.S."/>
            <person name="Braun E.L."/>
            <person name="Baker S."/>
            <person name="Garre V."/>
            <person name="Horwitz B."/>
            <person name="Torres-Martinez S."/>
            <person name="Idnurm A."/>
            <person name="Herrera-Estrella A."/>
            <person name="Gabaldon T."/>
            <person name="Grigoriev I.V."/>
        </authorList>
    </citation>
    <scope>NUCLEOTIDE SEQUENCE [LARGE SCALE GENOMIC DNA]</scope>
    <source>
        <strain evidence="2">NRRL 1555(-)</strain>
    </source>
</reference>
<evidence type="ECO:0000313" key="2">
    <source>
        <dbReference type="Proteomes" id="UP000077315"/>
    </source>
</evidence>
<dbReference type="InParanoid" id="A0A162U059"/>
<dbReference type="RefSeq" id="XP_018289303.1">
    <property type="nucleotide sequence ID" value="XM_018436392.1"/>
</dbReference>
<evidence type="ECO:0000313" key="1">
    <source>
        <dbReference type="EMBL" id="OAD71263.1"/>
    </source>
</evidence>
<name>A0A162U059_PHYB8</name>
<dbReference type="EMBL" id="KV440986">
    <property type="protein sequence ID" value="OAD71263.1"/>
    <property type="molecule type" value="Genomic_DNA"/>
</dbReference>
<gene>
    <name evidence="1" type="ORF">PHYBLDRAFT_170637</name>
</gene>
<proteinExistence type="predicted"/>
<accession>A0A162U059</accession>
<dbReference type="GeneID" id="28997298"/>
<protein>
    <submittedName>
        <fullName evidence="1">Uncharacterized protein</fullName>
    </submittedName>
</protein>
<organism evidence="1 2">
    <name type="scientific">Phycomyces blakesleeanus (strain ATCC 8743b / DSM 1359 / FGSC 10004 / NBRC 33097 / NRRL 1555)</name>
    <dbReference type="NCBI Taxonomy" id="763407"/>
    <lineage>
        <taxon>Eukaryota</taxon>
        <taxon>Fungi</taxon>
        <taxon>Fungi incertae sedis</taxon>
        <taxon>Mucoromycota</taxon>
        <taxon>Mucoromycotina</taxon>
        <taxon>Mucoromycetes</taxon>
        <taxon>Mucorales</taxon>
        <taxon>Phycomycetaceae</taxon>
        <taxon>Phycomyces</taxon>
    </lineage>
</organism>
<keyword evidence="2" id="KW-1185">Reference proteome</keyword>
<dbReference type="Proteomes" id="UP000077315">
    <property type="component" value="Unassembled WGS sequence"/>
</dbReference>